<evidence type="ECO:0000313" key="3">
    <source>
        <dbReference type="Proteomes" id="UP001296923"/>
    </source>
</evidence>
<gene>
    <name evidence="2" type="ORF">JYA63_09375</name>
</gene>
<proteinExistence type="predicted"/>
<reference evidence="2 3" key="1">
    <citation type="submission" date="2021-01" db="EMBL/GenBank/DDBJ databases">
        <title>Genome Sequencing of Type Strains.</title>
        <authorList>
            <person name="Lemaire J.F."/>
            <person name="Inderbitzin P."/>
            <person name="Collins S.B."/>
            <person name="Wespe N."/>
            <person name="Knight-Connoni V."/>
        </authorList>
    </citation>
    <scope>NUCLEOTIDE SEQUENCE [LARGE SCALE GENOMIC DNA]</scope>
    <source>
        <strain evidence="2 3">DSM 23009</strain>
    </source>
</reference>
<protein>
    <submittedName>
        <fullName evidence="2">Uncharacterized protein</fullName>
    </submittedName>
</protein>
<dbReference type="EMBL" id="JAFHKR010000039">
    <property type="protein sequence ID" value="MBN3554475.1"/>
    <property type="molecule type" value="Genomic_DNA"/>
</dbReference>
<feature type="region of interest" description="Disordered" evidence="1">
    <location>
        <begin position="1"/>
        <end position="46"/>
    </location>
</feature>
<organism evidence="2 3">
    <name type="scientific">Fictibacillus nanhaiensis</name>
    <dbReference type="NCBI Taxonomy" id="742169"/>
    <lineage>
        <taxon>Bacteria</taxon>
        <taxon>Bacillati</taxon>
        <taxon>Bacillota</taxon>
        <taxon>Bacilli</taxon>
        <taxon>Bacillales</taxon>
        <taxon>Fictibacillaceae</taxon>
        <taxon>Fictibacillus</taxon>
    </lineage>
</organism>
<dbReference type="Proteomes" id="UP001296923">
    <property type="component" value="Unassembled WGS sequence"/>
</dbReference>
<accession>A0ABS2ZNM5</accession>
<evidence type="ECO:0000256" key="1">
    <source>
        <dbReference type="SAM" id="MobiDB-lite"/>
    </source>
</evidence>
<comment type="caution">
    <text evidence="2">The sequence shown here is derived from an EMBL/GenBank/DDBJ whole genome shotgun (WGS) entry which is preliminary data.</text>
</comment>
<evidence type="ECO:0000313" key="2">
    <source>
        <dbReference type="EMBL" id="MBN3554475.1"/>
    </source>
</evidence>
<dbReference type="RefSeq" id="WP_205725512.1">
    <property type="nucleotide sequence ID" value="NZ_JAFHKR010000039.1"/>
</dbReference>
<keyword evidence="3" id="KW-1185">Reference proteome</keyword>
<name>A0ABS2ZNM5_9BACL</name>
<sequence>MDEEKGETNQAPQAPKQEMQQKDSKKVQVRPGKSGPSPGMKDNGKD</sequence>